<keyword evidence="2" id="KW-1185">Reference proteome</keyword>
<proteinExistence type="predicted"/>
<protein>
    <submittedName>
        <fullName evidence="1">Uncharacterized protein</fullName>
    </submittedName>
</protein>
<evidence type="ECO:0000313" key="1">
    <source>
        <dbReference type="EMBL" id="KAJ2896521.1"/>
    </source>
</evidence>
<dbReference type="Proteomes" id="UP001139981">
    <property type="component" value="Unassembled WGS sequence"/>
</dbReference>
<dbReference type="EMBL" id="JANBVB010000189">
    <property type="protein sequence ID" value="KAJ2896521.1"/>
    <property type="molecule type" value="Genomic_DNA"/>
</dbReference>
<name>A0ACC1M5V2_9FUNG</name>
<evidence type="ECO:0000313" key="2">
    <source>
        <dbReference type="Proteomes" id="UP001139981"/>
    </source>
</evidence>
<gene>
    <name evidence="1" type="ORF">IWW38_001997</name>
</gene>
<accession>A0ACC1M5V2</accession>
<reference evidence="1" key="1">
    <citation type="submission" date="2022-07" db="EMBL/GenBank/DDBJ databases">
        <title>Phylogenomic reconstructions and comparative analyses of Kickxellomycotina fungi.</title>
        <authorList>
            <person name="Reynolds N.K."/>
            <person name="Stajich J.E."/>
            <person name="Barry K."/>
            <person name="Grigoriev I.V."/>
            <person name="Crous P."/>
            <person name="Smith M.E."/>
        </authorList>
    </citation>
    <scope>NUCLEOTIDE SEQUENCE</scope>
    <source>
        <strain evidence="1">CBS 190363</strain>
    </source>
</reference>
<organism evidence="1 2">
    <name type="scientific">Coemansia aciculifera</name>
    <dbReference type="NCBI Taxonomy" id="417176"/>
    <lineage>
        <taxon>Eukaryota</taxon>
        <taxon>Fungi</taxon>
        <taxon>Fungi incertae sedis</taxon>
        <taxon>Zoopagomycota</taxon>
        <taxon>Kickxellomycotina</taxon>
        <taxon>Kickxellomycetes</taxon>
        <taxon>Kickxellales</taxon>
        <taxon>Kickxellaceae</taxon>
        <taxon>Coemansia</taxon>
    </lineage>
</organism>
<sequence length="469" mass="49767">MELRLAAFICFFLRAALVAASIATRLTSLGLSDVPEAVLSSGVLENPVVFGYTFESGIDPNLIPWSSLTHLVLAFFNVDAAGTVAPSSGNPGALVGTAHKNGVKAIASIGGSGSGSTAMAMALATNATRDALVASLVDNVKTYALDGVDFDYEFPENTQQVLSLYGALNSTRSALDAAFGRGAKTLTMTLFSSKGQFGPNVPPMNAKPFSDIVDYGLLMSYDYFGSFSAISAPNSPFYDIPGYPGLSFTSSIAAWLSSGWDAKKLVAGLPYYGRTATVQAPSSPVGDQQFMPNSGAAPPGGPVSKIAGAWTWTDLRDPIDGALRSPTVAQQGWQRYWDTTTETPWLLHNTSLTYIGYDDVDSLAIKANYIITSGLVGVMVWMVQYDYADELNTVVGNYTMTCERIVKELESSQSSSESKIDSSSSGNHSSKHNSSDSSSDEHSSRGNGAVTKYGNLLLSLLYMAVLAFW</sequence>
<comment type="caution">
    <text evidence="1">The sequence shown here is derived from an EMBL/GenBank/DDBJ whole genome shotgun (WGS) entry which is preliminary data.</text>
</comment>